<dbReference type="Pfam" id="PF00248">
    <property type="entry name" value="Aldo_ket_red"/>
    <property type="match status" value="1"/>
</dbReference>
<gene>
    <name evidence="2" type="ORF">NF556_16265</name>
</gene>
<dbReference type="CDD" id="cd19152">
    <property type="entry name" value="AKR_AKR15A"/>
    <property type="match status" value="1"/>
</dbReference>
<evidence type="ECO:0000313" key="2">
    <source>
        <dbReference type="EMBL" id="USQ79157.1"/>
    </source>
</evidence>
<dbReference type="PANTHER" id="PTHR42686:SF1">
    <property type="entry name" value="GH17980P-RELATED"/>
    <property type="match status" value="1"/>
</dbReference>
<dbReference type="Gene3D" id="3.20.20.100">
    <property type="entry name" value="NADP-dependent oxidoreductase domain"/>
    <property type="match status" value="1"/>
</dbReference>
<keyword evidence="3" id="KW-1185">Reference proteome</keyword>
<organism evidence="2 3">
    <name type="scientific">Ornithinimicrobium faecis</name>
    <dbReference type="NCBI Taxonomy" id="2934158"/>
    <lineage>
        <taxon>Bacteria</taxon>
        <taxon>Bacillati</taxon>
        <taxon>Actinomycetota</taxon>
        <taxon>Actinomycetes</taxon>
        <taxon>Micrococcales</taxon>
        <taxon>Ornithinimicrobiaceae</taxon>
        <taxon>Ornithinimicrobium</taxon>
    </lineage>
</organism>
<dbReference type="InterPro" id="IPR020471">
    <property type="entry name" value="AKR"/>
</dbReference>
<feature type="domain" description="NADP-dependent oxidoreductase" evidence="1">
    <location>
        <begin position="4"/>
        <end position="293"/>
    </location>
</feature>
<accession>A0ABY4YRE0</accession>
<name>A0ABY4YRE0_9MICO</name>
<dbReference type="PANTHER" id="PTHR42686">
    <property type="entry name" value="GH17980P-RELATED"/>
    <property type="match status" value="1"/>
</dbReference>
<dbReference type="SUPFAM" id="SSF51430">
    <property type="entry name" value="NAD(P)-linked oxidoreductase"/>
    <property type="match status" value="1"/>
</dbReference>
<proteinExistence type="predicted"/>
<sequence>MFSPIPESEARATLERAWNLGIRLFDTAPFYGFGTSERRYGEMLAEHPRDEFVLTTKVGKLLRADATPKDEQFPGGKPFFYDVPDLNVEYDYSAAGVRRSVEESLERLGLDRIDHVSVHDPDEFYAESMEGALPALTQMRDEGIIRSVGIGINQAELLEQFVRNADLDTVLLAGRYSLLDQTALGTSLFEATQASNTAIMLGGVYNSGLLARPLPGARFNYEEATPELVARAQSLAEVCARHGVPLMAAAIQFPLHNPAITTVLTGVRSVAEIEQNVEMFEVDIPEDLWAEIRAEGLVHERAILPTD</sequence>
<dbReference type="InterPro" id="IPR023210">
    <property type="entry name" value="NADP_OxRdtase_dom"/>
</dbReference>
<protein>
    <submittedName>
        <fullName evidence="2">Aldo/keto reductase</fullName>
    </submittedName>
</protein>
<dbReference type="EMBL" id="CP099489">
    <property type="protein sequence ID" value="USQ79157.1"/>
    <property type="molecule type" value="Genomic_DNA"/>
</dbReference>
<evidence type="ECO:0000259" key="1">
    <source>
        <dbReference type="Pfam" id="PF00248"/>
    </source>
</evidence>
<evidence type="ECO:0000313" key="3">
    <source>
        <dbReference type="Proteomes" id="UP001056455"/>
    </source>
</evidence>
<dbReference type="InterPro" id="IPR036812">
    <property type="entry name" value="NAD(P)_OxRdtase_dom_sf"/>
</dbReference>
<reference evidence="2" key="1">
    <citation type="submission" date="2022-06" db="EMBL/GenBank/DDBJ databases">
        <title>Ornithinimicrobium HY1793.</title>
        <authorList>
            <person name="Huang Y."/>
        </authorList>
    </citation>
    <scope>NUCLEOTIDE SEQUENCE</scope>
    <source>
        <strain evidence="2">HY1793</strain>
    </source>
</reference>
<dbReference type="Proteomes" id="UP001056455">
    <property type="component" value="Chromosome"/>
</dbReference>